<name>K3XTZ1_SETIT</name>
<proteinExistence type="predicted"/>
<dbReference type="EMBL" id="AGNK02003379">
    <property type="status" value="NOT_ANNOTATED_CDS"/>
    <property type="molecule type" value="Genomic_DNA"/>
</dbReference>
<reference evidence="1" key="2">
    <citation type="submission" date="2018-08" db="UniProtKB">
        <authorList>
            <consortium name="EnsemblPlants"/>
        </authorList>
    </citation>
    <scope>IDENTIFICATION</scope>
    <source>
        <strain evidence="1">Yugu1</strain>
    </source>
</reference>
<dbReference type="InParanoid" id="K3XTZ1"/>
<dbReference type="Proteomes" id="UP000004995">
    <property type="component" value="Unassembled WGS sequence"/>
</dbReference>
<sequence length="45" mass="5170">MKKLISAPQKIKAMKHLEISFVASNIIYYNILSKLLQQKKAPARN</sequence>
<dbReference type="EnsemblPlants" id="KQL07836">
    <property type="protein sequence ID" value="KQL07836"/>
    <property type="gene ID" value="SETIT_005398mg"/>
</dbReference>
<accession>K3XTZ1</accession>
<evidence type="ECO:0000313" key="1">
    <source>
        <dbReference type="EnsemblPlants" id="KQL07836"/>
    </source>
</evidence>
<dbReference type="AlphaFoldDB" id="K3XTZ1"/>
<reference evidence="2" key="1">
    <citation type="journal article" date="2012" name="Nat. Biotechnol.">
        <title>Reference genome sequence of the model plant Setaria.</title>
        <authorList>
            <person name="Bennetzen J.L."/>
            <person name="Schmutz J."/>
            <person name="Wang H."/>
            <person name="Percifield R."/>
            <person name="Hawkins J."/>
            <person name="Pontaroli A.C."/>
            <person name="Estep M."/>
            <person name="Feng L."/>
            <person name="Vaughn J.N."/>
            <person name="Grimwood J."/>
            <person name="Jenkins J."/>
            <person name="Barry K."/>
            <person name="Lindquist E."/>
            <person name="Hellsten U."/>
            <person name="Deshpande S."/>
            <person name="Wang X."/>
            <person name="Wu X."/>
            <person name="Mitros T."/>
            <person name="Triplett J."/>
            <person name="Yang X."/>
            <person name="Ye C.Y."/>
            <person name="Mauro-Herrera M."/>
            <person name="Wang L."/>
            <person name="Li P."/>
            <person name="Sharma M."/>
            <person name="Sharma R."/>
            <person name="Ronald P.C."/>
            <person name="Panaud O."/>
            <person name="Kellogg E.A."/>
            <person name="Brutnell T.P."/>
            <person name="Doust A.N."/>
            <person name="Tuskan G.A."/>
            <person name="Rokhsar D."/>
            <person name="Devos K.M."/>
        </authorList>
    </citation>
    <scope>NUCLEOTIDE SEQUENCE [LARGE SCALE GENOMIC DNA]</scope>
    <source>
        <strain evidence="2">cv. Yugu1</strain>
    </source>
</reference>
<keyword evidence="2" id="KW-1185">Reference proteome</keyword>
<dbReference type="HOGENOM" id="CLU_3208559_0_0_1"/>
<protein>
    <submittedName>
        <fullName evidence="1">Uncharacterized protein</fullName>
    </submittedName>
</protein>
<organism evidence="1 2">
    <name type="scientific">Setaria italica</name>
    <name type="common">Foxtail millet</name>
    <name type="synonym">Panicum italicum</name>
    <dbReference type="NCBI Taxonomy" id="4555"/>
    <lineage>
        <taxon>Eukaryota</taxon>
        <taxon>Viridiplantae</taxon>
        <taxon>Streptophyta</taxon>
        <taxon>Embryophyta</taxon>
        <taxon>Tracheophyta</taxon>
        <taxon>Spermatophyta</taxon>
        <taxon>Magnoliopsida</taxon>
        <taxon>Liliopsida</taxon>
        <taxon>Poales</taxon>
        <taxon>Poaceae</taxon>
        <taxon>PACMAD clade</taxon>
        <taxon>Panicoideae</taxon>
        <taxon>Panicodae</taxon>
        <taxon>Paniceae</taxon>
        <taxon>Cenchrinae</taxon>
        <taxon>Setaria</taxon>
    </lineage>
</organism>
<evidence type="ECO:0000313" key="2">
    <source>
        <dbReference type="Proteomes" id="UP000004995"/>
    </source>
</evidence>
<dbReference type="Gramene" id="KQL07836">
    <property type="protein sequence ID" value="KQL07836"/>
    <property type="gene ID" value="SETIT_005398mg"/>
</dbReference>